<proteinExistence type="predicted"/>
<evidence type="ECO:0000313" key="5">
    <source>
        <dbReference type="EMBL" id="KAJ8471487.1"/>
    </source>
</evidence>
<sequence>MGNGSYGSSGRGKKSSSGKRKQPQRGFGVAQLEKIRLQNEMLLLGCSPSLHSPFVGDLNNGDSCKMNTVSGGVCRLYGTDIRHGGLHPGATSRSLLHHENDLLLPLHLLQTTLTLPLIEQSLENNRRRYDSISQNSDSNNSSEIDLELTLSL</sequence>
<feature type="compositionally biased region" description="Basic residues" evidence="4">
    <location>
        <begin position="11"/>
        <end position="23"/>
    </location>
</feature>
<dbReference type="AlphaFoldDB" id="A0AAV8Q8Z0"/>
<feature type="region of interest" description="Disordered" evidence="4">
    <location>
        <begin position="130"/>
        <end position="152"/>
    </location>
</feature>
<feature type="compositionally biased region" description="Low complexity" evidence="4">
    <location>
        <begin position="131"/>
        <end position="143"/>
    </location>
</feature>
<gene>
    <name evidence="5" type="ORF">OPV22_025830</name>
</gene>
<evidence type="ECO:0000256" key="4">
    <source>
        <dbReference type="SAM" id="MobiDB-lite"/>
    </source>
</evidence>
<feature type="region of interest" description="Disordered" evidence="4">
    <location>
        <begin position="1"/>
        <end position="26"/>
    </location>
</feature>
<reference evidence="5 6" key="1">
    <citation type="submission" date="2022-12" db="EMBL/GenBank/DDBJ databases">
        <title>Chromosome-scale assembly of the Ensete ventricosum genome.</title>
        <authorList>
            <person name="Dussert Y."/>
            <person name="Stocks J."/>
            <person name="Wendawek A."/>
            <person name="Woldeyes F."/>
            <person name="Nichols R.A."/>
            <person name="Borrell J.S."/>
        </authorList>
    </citation>
    <scope>NUCLEOTIDE SEQUENCE [LARGE SCALE GENOMIC DNA]</scope>
    <source>
        <strain evidence="6">cv. Maze</strain>
        <tissue evidence="5">Seeds</tissue>
    </source>
</reference>
<comment type="caution">
    <text evidence="5">The sequence shown here is derived from an EMBL/GenBank/DDBJ whole genome shotgun (WGS) entry which is preliminary data.</text>
</comment>
<evidence type="ECO:0000256" key="3">
    <source>
        <dbReference type="ARBA" id="ARBA00023163"/>
    </source>
</evidence>
<feature type="compositionally biased region" description="Gly residues" evidence="4">
    <location>
        <begin position="1"/>
        <end position="10"/>
    </location>
</feature>
<evidence type="ECO:0000256" key="1">
    <source>
        <dbReference type="ARBA" id="ARBA00022491"/>
    </source>
</evidence>
<dbReference type="InterPro" id="IPR040356">
    <property type="entry name" value="SPEAR"/>
</dbReference>
<dbReference type="PANTHER" id="PTHR33388:SF18">
    <property type="entry name" value="PROTEIN SPEAR1"/>
    <property type="match status" value="1"/>
</dbReference>
<dbReference type="PANTHER" id="PTHR33388">
    <property type="entry name" value="OS01G0212500 PROTEIN"/>
    <property type="match status" value="1"/>
</dbReference>
<dbReference type="Proteomes" id="UP001222027">
    <property type="component" value="Unassembled WGS sequence"/>
</dbReference>
<evidence type="ECO:0000256" key="2">
    <source>
        <dbReference type="ARBA" id="ARBA00023015"/>
    </source>
</evidence>
<keyword evidence="3" id="KW-0804">Transcription</keyword>
<protein>
    <submittedName>
        <fullName evidence="5">Uncharacterized protein</fullName>
    </submittedName>
</protein>
<dbReference type="GO" id="GO:0003700">
    <property type="term" value="F:DNA-binding transcription factor activity"/>
    <property type="evidence" value="ECO:0007669"/>
    <property type="project" value="InterPro"/>
</dbReference>
<dbReference type="EMBL" id="JAQQAF010000007">
    <property type="protein sequence ID" value="KAJ8471487.1"/>
    <property type="molecule type" value="Genomic_DNA"/>
</dbReference>
<keyword evidence="1" id="KW-0678">Repressor</keyword>
<accession>A0AAV8Q8Z0</accession>
<organism evidence="5 6">
    <name type="scientific">Ensete ventricosum</name>
    <name type="common">Abyssinian banana</name>
    <name type="synonym">Musa ensete</name>
    <dbReference type="NCBI Taxonomy" id="4639"/>
    <lineage>
        <taxon>Eukaryota</taxon>
        <taxon>Viridiplantae</taxon>
        <taxon>Streptophyta</taxon>
        <taxon>Embryophyta</taxon>
        <taxon>Tracheophyta</taxon>
        <taxon>Spermatophyta</taxon>
        <taxon>Magnoliopsida</taxon>
        <taxon>Liliopsida</taxon>
        <taxon>Zingiberales</taxon>
        <taxon>Musaceae</taxon>
        <taxon>Ensete</taxon>
    </lineage>
</organism>
<keyword evidence="6" id="KW-1185">Reference proteome</keyword>
<evidence type="ECO:0000313" key="6">
    <source>
        <dbReference type="Proteomes" id="UP001222027"/>
    </source>
</evidence>
<name>A0AAV8Q8Z0_ENSVE</name>
<keyword evidence="2" id="KW-0805">Transcription regulation</keyword>